<evidence type="ECO:0000313" key="7">
    <source>
        <dbReference type="EMBL" id="EET90543.1"/>
    </source>
</evidence>
<dbReference type="PANTHER" id="PTHR43197:SF1">
    <property type="entry name" value="UTP--GLUCOSE-1-PHOSPHATE URIDYLYLTRANSFERASE"/>
    <property type="match status" value="1"/>
</dbReference>
<proteinExistence type="inferred from homology"/>
<dbReference type="PANTHER" id="PTHR43197">
    <property type="entry name" value="UTP--GLUCOSE-1-PHOSPHATE URIDYLYLTRANSFERASE"/>
    <property type="match status" value="1"/>
</dbReference>
<evidence type="ECO:0000256" key="4">
    <source>
        <dbReference type="ARBA" id="ARBA00022695"/>
    </source>
</evidence>
<evidence type="ECO:0000256" key="3">
    <source>
        <dbReference type="ARBA" id="ARBA00022679"/>
    </source>
</evidence>
<dbReference type="EC" id="2.7.7.9" evidence="2"/>
<organism evidence="7 8">
    <name type="scientific">Candidatus Micrarchaeum acidiphilum ARMAN-2</name>
    <dbReference type="NCBI Taxonomy" id="425595"/>
    <lineage>
        <taxon>Archaea</taxon>
        <taxon>Candidatus Micrarchaeota</taxon>
        <taxon>Candidatus Micrarchaeia</taxon>
        <taxon>Candidatus Micrarchaeales</taxon>
        <taxon>Candidatus Micrarchaeaceae</taxon>
        <taxon>Candidatus Micrarchaeum</taxon>
    </lineage>
</organism>
<dbReference type="GO" id="GO:0006011">
    <property type="term" value="P:UDP-alpha-D-glucose metabolic process"/>
    <property type="evidence" value="ECO:0007669"/>
    <property type="project" value="InterPro"/>
</dbReference>
<evidence type="ECO:0000256" key="1">
    <source>
        <dbReference type="ARBA" id="ARBA00006890"/>
    </source>
</evidence>
<dbReference type="InterPro" id="IPR005835">
    <property type="entry name" value="NTP_transferase_dom"/>
</dbReference>
<evidence type="ECO:0000256" key="2">
    <source>
        <dbReference type="ARBA" id="ARBA00012415"/>
    </source>
</evidence>
<comment type="catalytic activity">
    <reaction evidence="5">
        <text>alpha-D-glucose 1-phosphate + UTP + H(+) = UDP-alpha-D-glucose + diphosphate</text>
        <dbReference type="Rhea" id="RHEA:19889"/>
        <dbReference type="ChEBI" id="CHEBI:15378"/>
        <dbReference type="ChEBI" id="CHEBI:33019"/>
        <dbReference type="ChEBI" id="CHEBI:46398"/>
        <dbReference type="ChEBI" id="CHEBI:58601"/>
        <dbReference type="ChEBI" id="CHEBI:58885"/>
        <dbReference type="EC" id="2.7.7.9"/>
    </reaction>
</comment>
<dbReference type="InterPro" id="IPR029044">
    <property type="entry name" value="Nucleotide-diphossugar_trans"/>
</dbReference>
<gene>
    <name evidence="7" type="ORF">UNLARM2_0076</name>
</gene>
<dbReference type="InterPro" id="IPR005771">
    <property type="entry name" value="GalU_uridylyltTrfase_bac/arc"/>
</dbReference>
<dbReference type="CDD" id="cd02541">
    <property type="entry name" value="UGPase_prokaryotic"/>
    <property type="match status" value="1"/>
</dbReference>
<dbReference type="SUPFAM" id="SSF53448">
    <property type="entry name" value="Nucleotide-diphospho-sugar transferases"/>
    <property type="match status" value="1"/>
</dbReference>
<accession>C7DG73</accession>
<name>C7DG73_MICA2</name>
<keyword evidence="8" id="KW-1185">Reference proteome</keyword>
<dbReference type="Proteomes" id="UP000332487">
    <property type="component" value="Unassembled WGS sequence"/>
</dbReference>
<evidence type="ECO:0000313" key="8">
    <source>
        <dbReference type="Proteomes" id="UP000332487"/>
    </source>
</evidence>
<feature type="domain" description="Nucleotidyl transferase" evidence="6">
    <location>
        <begin position="5"/>
        <end position="251"/>
    </location>
</feature>
<dbReference type="EMBL" id="GG697236">
    <property type="protein sequence ID" value="EET90543.1"/>
    <property type="molecule type" value="Genomic_DNA"/>
</dbReference>
<evidence type="ECO:0000259" key="6">
    <source>
        <dbReference type="Pfam" id="PF00483"/>
    </source>
</evidence>
<protein>
    <recommendedName>
        <fullName evidence="2">UTP--glucose-1-phosphate uridylyltransferase</fullName>
        <ecNumber evidence="2">2.7.7.9</ecNumber>
    </recommendedName>
</protein>
<dbReference type="GO" id="GO:0003983">
    <property type="term" value="F:UTP:glucose-1-phosphate uridylyltransferase activity"/>
    <property type="evidence" value="ECO:0007669"/>
    <property type="project" value="UniProtKB-EC"/>
</dbReference>
<sequence>MKVKKAVIPAAGLGKRFYPLTRSQPKEMLPIVDKPVIHYVVEEAAKSGLDEILIIVGKGKDAIINYFDKTNTYADLEKDYKIDDFPNIYFIRQKEQLGLADAIRYAKGFVGDDPFVVLLGDTIYKSSSPLTVTQQLIKVYSDHNSPTIAVEEVPKDKIKDYGIIDGNKISNRLWLINNLVEKPQIQNAPSNIGITGAYILESDIFGYIDKIKMGINNEYQLTDALKLLCKDRDLLGYKFEGKRYDIGTKELWIKTFLEFSKGSGYI</sequence>
<comment type="similarity">
    <text evidence="1">Belongs to the UDPGP type 2 family.</text>
</comment>
<reference evidence="7 8" key="2">
    <citation type="journal article" date="2010" name="Proc. Natl. Acad. Sci. U.S.A.">
        <title>Enigmatic, ultrasmall, uncultivated Archaea.</title>
        <authorList>
            <person name="Baker B.J."/>
            <person name="Comolli L.R."/>
            <person name="Dick G.J."/>
            <person name="Hauser L.J."/>
            <person name="Hyatt D."/>
            <person name="Dill B.D."/>
            <person name="Land M.L."/>
            <person name="Verberkmoes N.C."/>
            <person name="Hettich R.L."/>
            <person name="Banfield J.F."/>
        </authorList>
    </citation>
    <scope>NUCLEOTIDE SEQUENCE [LARGE SCALE GENOMIC DNA]</scope>
    <source>
        <strain evidence="7">ARMAN-2</strain>
    </source>
</reference>
<keyword evidence="4" id="KW-0548">Nucleotidyltransferase</keyword>
<dbReference type="Pfam" id="PF00483">
    <property type="entry name" value="NTP_transferase"/>
    <property type="match status" value="1"/>
</dbReference>
<reference evidence="7 8" key="1">
    <citation type="journal article" date="2009" name="Genome Biol.">
        <title>Community-wide analysis of microbial genome sequence signatures.</title>
        <authorList>
            <person name="Dick G.J."/>
            <person name="Andersson A.F."/>
            <person name="Baker B.J."/>
            <person name="Simmons S.L."/>
            <person name="Thomas B.C."/>
            <person name="Yelton A.P."/>
            <person name="Banfield J.F."/>
        </authorList>
    </citation>
    <scope>NUCLEOTIDE SEQUENCE [LARGE SCALE GENOMIC DNA]</scope>
    <source>
        <strain evidence="7">ARMAN-2</strain>
    </source>
</reference>
<dbReference type="AlphaFoldDB" id="C7DG73"/>
<evidence type="ECO:0000256" key="5">
    <source>
        <dbReference type="ARBA" id="ARBA00048128"/>
    </source>
</evidence>
<dbReference type="Gene3D" id="3.90.550.10">
    <property type="entry name" value="Spore Coat Polysaccharide Biosynthesis Protein SpsA, Chain A"/>
    <property type="match status" value="1"/>
</dbReference>
<keyword evidence="3 7" id="KW-0808">Transferase</keyword>